<dbReference type="PANTHER" id="PTHR36925">
    <property type="entry name" value="COBALT-PRECORRIN-6A REDUCTASE"/>
    <property type="match status" value="1"/>
</dbReference>
<dbReference type="InterPro" id="IPR003723">
    <property type="entry name" value="Precorrin-6x_reduct"/>
</dbReference>
<dbReference type="SUPFAM" id="SSF53686">
    <property type="entry name" value="Tryptophan synthase beta subunit-like PLP-dependent enzymes"/>
    <property type="match status" value="1"/>
</dbReference>
<evidence type="ECO:0000256" key="3">
    <source>
        <dbReference type="ARBA" id="ARBA00023002"/>
    </source>
</evidence>
<evidence type="ECO:0000313" key="5">
    <source>
        <dbReference type="Proteomes" id="UP000265962"/>
    </source>
</evidence>
<dbReference type="RefSeq" id="WP_119716116.1">
    <property type="nucleotide sequence ID" value="NZ_OMOH01000007.1"/>
</dbReference>
<organism evidence="4 5">
    <name type="scientific">Propionibacterium ruminifibrarum</name>
    <dbReference type="NCBI Taxonomy" id="1962131"/>
    <lineage>
        <taxon>Bacteria</taxon>
        <taxon>Bacillati</taxon>
        <taxon>Actinomycetota</taxon>
        <taxon>Actinomycetes</taxon>
        <taxon>Propionibacteriales</taxon>
        <taxon>Propionibacteriaceae</taxon>
        <taxon>Propionibacterium</taxon>
    </lineage>
</organism>
<reference evidence="5" key="1">
    <citation type="submission" date="2018-02" db="EMBL/GenBank/DDBJ databases">
        <authorList>
            <person name="Hornung B."/>
        </authorList>
    </citation>
    <scope>NUCLEOTIDE SEQUENCE [LARGE SCALE GENOMIC DNA]</scope>
</reference>
<evidence type="ECO:0000256" key="1">
    <source>
        <dbReference type="ARBA" id="ARBA00004953"/>
    </source>
</evidence>
<dbReference type="Pfam" id="PF02571">
    <property type="entry name" value="CbiJ"/>
    <property type="match status" value="1"/>
</dbReference>
<gene>
    <name evidence="4" type="ORF">PROPJV5_1968</name>
</gene>
<keyword evidence="3 4" id="KW-0560">Oxidoreductase</keyword>
<dbReference type="PANTHER" id="PTHR36925:SF1">
    <property type="entry name" value="COBALT-PRECORRIN-6A REDUCTASE"/>
    <property type="match status" value="1"/>
</dbReference>
<dbReference type="InterPro" id="IPR036052">
    <property type="entry name" value="TrpB-like_PALP_sf"/>
</dbReference>
<dbReference type="NCBIfam" id="NF005968">
    <property type="entry name" value="PRK08057.1-2"/>
    <property type="match status" value="1"/>
</dbReference>
<dbReference type="EC" id="1.3.1.54" evidence="4"/>
<dbReference type="AlphaFoldDB" id="A0A375I2U8"/>
<sequence>MDVLILGGTTLARTLAGLLVERGLDVTTSLAGRTRTPRALPSAVRVGGFGGADGLAGWLAENRPGCVVNAVHPFAAVMTANAAAACRRTGTALARLEPPSWHAQPGSADWTWVSSNEEAVQAVRRLPDPVLLTVGRQGTADYLPLGERDITHRVINAPDEPLPAGWTLLTQRGPFTYENERALMADPAHTIATLVAKDSGGAELDPKLVVAAQTGASVVMIARPPAPGYGDRVSTPQQALDWALARLGE</sequence>
<protein>
    <submittedName>
        <fullName evidence="4">Precorrin-6A reductase</fullName>
        <ecNumber evidence="4">1.3.1.54</ecNumber>
    </submittedName>
</protein>
<dbReference type="UniPathway" id="UPA00148"/>
<dbReference type="PROSITE" id="PS51014">
    <property type="entry name" value="COBK_CBIJ"/>
    <property type="match status" value="1"/>
</dbReference>
<accession>A0A375I2U8</accession>
<dbReference type="OrthoDB" id="5183775at2"/>
<dbReference type="EMBL" id="OMOH01000007">
    <property type="protein sequence ID" value="SPF68994.1"/>
    <property type="molecule type" value="Genomic_DNA"/>
</dbReference>
<keyword evidence="5" id="KW-1185">Reference proteome</keyword>
<evidence type="ECO:0000313" key="4">
    <source>
        <dbReference type="EMBL" id="SPF68994.1"/>
    </source>
</evidence>
<comment type="pathway">
    <text evidence="1">Cofactor biosynthesis; adenosylcobalamin biosynthesis.</text>
</comment>
<dbReference type="Proteomes" id="UP000265962">
    <property type="component" value="Unassembled WGS sequence"/>
</dbReference>
<dbReference type="GO" id="GO:0016994">
    <property type="term" value="F:precorrin-6A reductase activity"/>
    <property type="evidence" value="ECO:0007669"/>
    <property type="project" value="UniProtKB-EC"/>
</dbReference>
<name>A0A375I2U8_9ACTN</name>
<dbReference type="GO" id="GO:1901605">
    <property type="term" value="P:alpha-amino acid metabolic process"/>
    <property type="evidence" value="ECO:0007669"/>
    <property type="project" value="UniProtKB-ARBA"/>
</dbReference>
<evidence type="ECO:0000256" key="2">
    <source>
        <dbReference type="ARBA" id="ARBA00022573"/>
    </source>
</evidence>
<keyword evidence="2" id="KW-0169">Cobalamin biosynthesis</keyword>
<dbReference type="GO" id="GO:0009236">
    <property type="term" value="P:cobalamin biosynthetic process"/>
    <property type="evidence" value="ECO:0007669"/>
    <property type="project" value="UniProtKB-UniPathway"/>
</dbReference>
<proteinExistence type="predicted"/>